<organism evidence="1 2">
    <name type="scientific">Tetragenococcus halophilus (strain DSM 20338 / JCM 20259 / NCIMB 9735 / NBRC 12172)</name>
    <name type="common">Pediococcus halophilus</name>
    <dbReference type="NCBI Taxonomy" id="945021"/>
    <lineage>
        <taxon>Bacteria</taxon>
        <taxon>Bacillati</taxon>
        <taxon>Bacillota</taxon>
        <taxon>Bacilli</taxon>
        <taxon>Lactobacillales</taxon>
        <taxon>Enterococcaceae</taxon>
        <taxon>Tetragenococcus</taxon>
    </lineage>
</organism>
<sequence>MSFKNLLPHTCEITLPGEVTGTDEWGRPIHETKNPYKTSCRYVTEKAKRRNTEGESIVIQTSLLLPKECELSSEMSIDNLCDAEGYKITDEPLVVDNIKRQTGAKKLHHYKVVLKGAE</sequence>
<dbReference type="RefSeq" id="WP_014124258.1">
    <property type="nucleotide sequence ID" value="NC_016052.1"/>
</dbReference>
<evidence type="ECO:0000313" key="2">
    <source>
        <dbReference type="Proteomes" id="UP000002663"/>
    </source>
</evidence>
<name>A0AAN1SFR8_TETHN</name>
<gene>
    <name evidence="1" type="ordered locus">TEH_08670</name>
</gene>
<proteinExistence type="predicted"/>
<protein>
    <recommendedName>
        <fullName evidence="3">Phage protein</fullName>
    </recommendedName>
</protein>
<evidence type="ECO:0000313" key="1">
    <source>
        <dbReference type="EMBL" id="BAK94194.1"/>
    </source>
</evidence>
<dbReference type="AlphaFoldDB" id="A0AAN1SFR8"/>
<dbReference type="EMBL" id="AP012046">
    <property type="protein sequence ID" value="BAK94194.1"/>
    <property type="molecule type" value="Genomic_DNA"/>
</dbReference>
<accession>A0AAN1SFR8</accession>
<dbReference type="KEGG" id="thl:TEH_08670"/>
<evidence type="ECO:0008006" key="3">
    <source>
        <dbReference type="Google" id="ProtNLM"/>
    </source>
</evidence>
<dbReference type="Proteomes" id="UP000002663">
    <property type="component" value="Chromosome"/>
</dbReference>
<reference evidence="1 2" key="1">
    <citation type="submission" date="2011-01" db="EMBL/GenBank/DDBJ databases">
        <title>Whole genome sequence of Tetragenococcus halophilus NBRC 12172.</title>
        <authorList>
            <person name="Nakazawa H."/>
            <person name="Omata S."/>
            <person name="Koga C."/>
            <person name="Watanabe Y."/>
            <person name="Katano Y."/>
            <person name="Ito N."/>
            <person name="Tsukatani N."/>
            <person name="Ankai A."/>
            <person name="Oguchi A."/>
            <person name="Fukui S."/>
            <person name="Yashiro I."/>
            <person name="Kamata S."/>
            <person name="Hashimoto Y."/>
            <person name="Yamazaki J."/>
            <person name="Taguchi H."/>
            <person name="Tanaka A."/>
            <person name="Koyama T."/>
            <person name="Ichige A."/>
            <person name="Hanya Y."/>
            <person name="Tanikawa S."/>
            <person name="Yamazaki S."/>
            <person name="Fujita N."/>
        </authorList>
    </citation>
    <scope>NUCLEOTIDE SEQUENCE [LARGE SCALE GENOMIC DNA]</scope>
    <source>
        <strain evidence="2">DSM 20338 / JCM 20259 / NCIMB 9735 / NBRC 12172</strain>
    </source>
</reference>